<dbReference type="KEGG" id="lmat:92512573"/>
<dbReference type="GO" id="GO:0005634">
    <property type="term" value="C:nucleus"/>
    <property type="evidence" value="ECO:0007669"/>
    <property type="project" value="TreeGrafter"/>
</dbReference>
<name>A0A836GSR5_9TRYP</name>
<evidence type="ECO:0000256" key="4">
    <source>
        <dbReference type="ARBA" id="ARBA00047303"/>
    </source>
</evidence>
<dbReference type="EMBL" id="JAFEUZ010000033">
    <property type="protein sequence ID" value="KAG5469263.1"/>
    <property type="molecule type" value="Genomic_DNA"/>
</dbReference>
<dbReference type="Pfam" id="PF03121">
    <property type="entry name" value="Herpes_UL52"/>
    <property type="match status" value="1"/>
</dbReference>
<dbReference type="PANTHER" id="PTHR31399:SF0">
    <property type="entry name" value="DNA-DIRECTED PRIMASE_POLYMERASE PROTEIN"/>
    <property type="match status" value="1"/>
</dbReference>
<comment type="catalytic activity">
    <reaction evidence="2">
        <text>ssDNA + n NTP = ssDNA/pppN(pN)n-1 hybrid + (n-1) diphosphate.</text>
        <dbReference type="EC" id="2.7.7.102"/>
    </reaction>
</comment>
<evidence type="ECO:0000256" key="2">
    <source>
        <dbReference type="ARBA" id="ARBA00044677"/>
    </source>
</evidence>
<dbReference type="GO" id="GO:0003682">
    <property type="term" value="F:chromatin binding"/>
    <property type="evidence" value="ECO:0007669"/>
    <property type="project" value="TreeGrafter"/>
</dbReference>
<dbReference type="GO" id="GO:0006264">
    <property type="term" value="P:mitochondrial DNA replication"/>
    <property type="evidence" value="ECO:0007669"/>
    <property type="project" value="TreeGrafter"/>
</dbReference>
<dbReference type="EC" id="2.7.7.102" evidence="3"/>
<evidence type="ECO:0000313" key="5">
    <source>
        <dbReference type="EMBL" id="KAG5469263.1"/>
    </source>
</evidence>
<reference evidence="6" key="1">
    <citation type="journal article" date="2021" name="Microbiol. Resour. Announc.">
        <title>LGAAP: Leishmaniinae Genome Assembly and Annotation Pipeline.</title>
        <authorList>
            <person name="Almutairi H."/>
            <person name="Urbaniak M.D."/>
            <person name="Bates M.D."/>
            <person name="Jariyapan N."/>
            <person name="Kwakye-Nuako G."/>
            <person name="Thomaz-Soccol V."/>
            <person name="Al-Salem W.S."/>
            <person name="Dillon R.J."/>
            <person name="Bates P.A."/>
            <person name="Gatherer D."/>
        </authorList>
    </citation>
    <scope>NUCLEOTIDE SEQUENCE [LARGE SCALE GENOMIC DNA]</scope>
</reference>
<comment type="caution">
    <text evidence="5">The sequence shown here is derived from an EMBL/GenBank/DDBJ whole genome shotgun (WGS) entry which is preliminary data.</text>
</comment>
<dbReference type="RefSeq" id="XP_067175436.1">
    <property type="nucleotide sequence ID" value="XM_067320061.1"/>
</dbReference>
<dbReference type="GO" id="GO:0005759">
    <property type="term" value="C:mitochondrial matrix"/>
    <property type="evidence" value="ECO:0007669"/>
    <property type="project" value="TreeGrafter"/>
</dbReference>
<dbReference type="GO" id="GO:0042276">
    <property type="term" value="P:error-prone translesion synthesis"/>
    <property type="evidence" value="ECO:0007669"/>
    <property type="project" value="InterPro"/>
</dbReference>
<dbReference type="GO" id="GO:0031297">
    <property type="term" value="P:replication fork processing"/>
    <property type="evidence" value="ECO:0007669"/>
    <property type="project" value="TreeGrafter"/>
</dbReference>
<evidence type="ECO:0000313" key="6">
    <source>
        <dbReference type="Proteomes" id="UP000673552"/>
    </source>
</evidence>
<dbReference type="AlphaFoldDB" id="A0A836GSR5"/>
<dbReference type="GO" id="GO:0003887">
    <property type="term" value="F:DNA-directed DNA polymerase activity"/>
    <property type="evidence" value="ECO:0007669"/>
    <property type="project" value="UniProtKB-EC"/>
</dbReference>
<dbReference type="OrthoDB" id="5988181at2759"/>
<dbReference type="Proteomes" id="UP000673552">
    <property type="component" value="Unassembled WGS sequence"/>
</dbReference>
<accession>A0A836GSR5</accession>
<comment type="catalytic activity">
    <reaction evidence="4">
        <text>DNA(n) + a 2'-deoxyribonucleoside 5'-triphosphate = DNA(n+1) + diphosphate</text>
        <dbReference type="Rhea" id="RHEA:22508"/>
        <dbReference type="Rhea" id="RHEA-COMP:17339"/>
        <dbReference type="Rhea" id="RHEA-COMP:17340"/>
        <dbReference type="ChEBI" id="CHEBI:33019"/>
        <dbReference type="ChEBI" id="CHEBI:61560"/>
        <dbReference type="ChEBI" id="CHEBI:173112"/>
        <dbReference type="EC" id="2.7.7.7"/>
    </reaction>
    <physiologicalReaction direction="left-to-right" evidence="4">
        <dbReference type="Rhea" id="RHEA:22509"/>
    </physiologicalReaction>
</comment>
<reference evidence="6" key="2">
    <citation type="journal article" date="2021" name="Sci. Data">
        <title>Chromosome-scale genome sequencing, assembly and annotation of six genomes from subfamily Leishmaniinae.</title>
        <authorList>
            <person name="Almutairi H."/>
            <person name="Urbaniak M.D."/>
            <person name="Bates M.D."/>
            <person name="Jariyapan N."/>
            <person name="Kwakye-Nuako G."/>
            <person name="Thomaz Soccol V."/>
            <person name="Al-Salem W.S."/>
            <person name="Dillon R.J."/>
            <person name="Bates P.A."/>
            <person name="Gatherer D."/>
        </authorList>
    </citation>
    <scope>NUCLEOTIDE SEQUENCE [LARGE SCALE GENOMIC DNA]</scope>
</reference>
<evidence type="ECO:0000256" key="1">
    <source>
        <dbReference type="ARBA" id="ARBA00026139"/>
    </source>
</evidence>
<dbReference type="GeneID" id="92512573"/>
<sequence>MLWCKATFEEHFGPRKCRLFPVQQELFDFVDSIKSINDGDDEGGGSSTGKHWLCFSIEFPSASDVSHLLSRHAPTTLFQRRQQPTSVLDTQRKRMREDFSLLYGATPLSQQTRMFLAATVEGIQSILTHVEARQLHLYEIIREGSPCHLFLDVERAANHMAVQHVVALDDDSASSSVEEADSVVRVDEDVGGIRRTVFQCSQSRYQELLRHASHNPTDVCGLDCCVKPDNRNTCDTLLSALENFVRDRYPMWVPPGCDAHGERSVFAEVWVLESAPLSGVAGKFSQHYVLKLHGRLFDSTNSVKVFVRDFVAHLSERAGWDSKMHSALFFHKPPVWFPVFRDFPLDYPRNTLPYLPRRCVIDEAVYSKNRTMRCVGSCKLGKQSVLLPYRHYVGGTCVEQFSPSATTPAVSWDVFSSTLIAHHDATDTSMFSLIELVERVKAPKSPRAFVAPAAPTTFGTAALKVNLEELMSCLSGVYSRIADRACSVGPAHCLTNRYLSFPVRGTRFCQNVGREHKSNNVYLVVDVERMTFVQKCFDPDCASYRSPPRHLGDSV</sequence>
<protein>
    <recommendedName>
        <fullName evidence="1">DNA-directed primase/polymerase protein</fullName>
        <ecNumber evidence="3">2.7.7.102</ecNumber>
    </recommendedName>
</protein>
<organism evidence="5 6">
    <name type="scientific">Leishmania martiniquensis</name>
    <dbReference type="NCBI Taxonomy" id="1580590"/>
    <lineage>
        <taxon>Eukaryota</taxon>
        <taxon>Discoba</taxon>
        <taxon>Euglenozoa</taxon>
        <taxon>Kinetoplastea</taxon>
        <taxon>Metakinetoplastina</taxon>
        <taxon>Trypanosomatida</taxon>
        <taxon>Trypanosomatidae</taxon>
        <taxon>Leishmaniinae</taxon>
        <taxon>Leishmania</taxon>
    </lineage>
</organism>
<keyword evidence="6" id="KW-1185">Reference proteome</keyword>
<proteinExistence type="predicted"/>
<evidence type="ECO:0000256" key="3">
    <source>
        <dbReference type="ARBA" id="ARBA00044768"/>
    </source>
</evidence>
<dbReference type="PANTHER" id="PTHR31399">
    <property type="entry name" value="DNA-DIRECTED PRIMASE / POLYMERASE PROTEIN"/>
    <property type="match status" value="1"/>
</dbReference>
<dbReference type="GO" id="GO:0009411">
    <property type="term" value="P:response to UV"/>
    <property type="evidence" value="ECO:0007669"/>
    <property type="project" value="TreeGrafter"/>
</dbReference>
<dbReference type="InterPro" id="IPR044917">
    <property type="entry name" value="PRIMPOL"/>
</dbReference>
<gene>
    <name evidence="5" type="ORF">LSCM1_02478</name>
</gene>